<dbReference type="AlphaFoldDB" id="A0ABD5T8H6"/>
<organism evidence="2 3">
    <name type="scientific">Halobaculum halobium</name>
    <dbReference type="NCBI Taxonomy" id="3032281"/>
    <lineage>
        <taxon>Archaea</taxon>
        <taxon>Methanobacteriati</taxon>
        <taxon>Methanobacteriota</taxon>
        <taxon>Stenosarchaea group</taxon>
        <taxon>Halobacteria</taxon>
        <taxon>Halobacteriales</taxon>
        <taxon>Haloferacaceae</taxon>
        <taxon>Halobaculum</taxon>
    </lineage>
</organism>
<dbReference type="GeneID" id="81208722"/>
<sequence>MSRHDGSAALESGRADGAGVGIDTGCLQAGPSRSSPHTWPHT</sequence>
<reference evidence="2 3" key="1">
    <citation type="journal article" date="2019" name="Int. J. Syst. Evol. Microbiol.">
        <title>The Global Catalogue of Microorganisms (GCM) 10K type strain sequencing project: providing services to taxonomists for standard genome sequencing and annotation.</title>
        <authorList>
            <consortium name="The Broad Institute Genomics Platform"/>
            <consortium name="The Broad Institute Genome Sequencing Center for Infectious Disease"/>
            <person name="Wu L."/>
            <person name="Ma J."/>
        </authorList>
    </citation>
    <scope>NUCLEOTIDE SEQUENCE [LARGE SCALE GENOMIC DNA]</scope>
    <source>
        <strain evidence="2 3">SYNS20</strain>
    </source>
</reference>
<gene>
    <name evidence="2" type="ORF">ACFQFD_06705</name>
</gene>
<feature type="region of interest" description="Disordered" evidence="1">
    <location>
        <begin position="1"/>
        <end position="42"/>
    </location>
</feature>
<dbReference type="Proteomes" id="UP001596443">
    <property type="component" value="Unassembled WGS sequence"/>
</dbReference>
<evidence type="ECO:0000313" key="2">
    <source>
        <dbReference type="EMBL" id="MFC6785672.1"/>
    </source>
</evidence>
<evidence type="ECO:0000256" key="1">
    <source>
        <dbReference type="SAM" id="MobiDB-lite"/>
    </source>
</evidence>
<feature type="compositionally biased region" description="Polar residues" evidence="1">
    <location>
        <begin position="31"/>
        <end position="42"/>
    </location>
</feature>
<accession>A0ABD5T8H6</accession>
<comment type="caution">
    <text evidence="2">The sequence shown here is derived from an EMBL/GenBank/DDBJ whole genome shotgun (WGS) entry which is preliminary data.</text>
</comment>
<keyword evidence="3" id="KW-1185">Reference proteome</keyword>
<proteinExistence type="predicted"/>
<evidence type="ECO:0000313" key="3">
    <source>
        <dbReference type="Proteomes" id="UP001596443"/>
    </source>
</evidence>
<name>A0ABD5T8H6_9EURY</name>
<dbReference type="RefSeq" id="WP_284062511.1">
    <property type="nucleotide sequence ID" value="NZ_CP126158.1"/>
</dbReference>
<protein>
    <submittedName>
        <fullName evidence="2">Uncharacterized protein</fullName>
    </submittedName>
</protein>
<dbReference type="EMBL" id="JBHSWX010000012">
    <property type="protein sequence ID" value="MFC6785672.1"/>
    <property type="molecule type" value="Genomic_DNA"/>
</dbReference>